<evidence type="ECO:0000259" key="9">
    <source>
        <dbReference type="PROSITE" id="PS50893"/>
    </source>
</evidence>
<dbReference type="GO" id="GO:0016887">
    <property type="term" value="F:ATP hydrolysis activity"/>
    <property type="evidence" value="ECO:0007669"/>
    <property type="project" value="InterPro"/>
</dbReference>
<evidence type="ECO:0000256" key="7">
    <source>
        <dbReference type="ARBA" id="ARBA00022989"/>
    </source>
</evidence>
<dbReference type="GO" id="GO:0090374">
    <property type="term" value="P:oligopeptide export from mitochondrion"/>
    <property type="evidence" value="ECO:0007669"/>
    <property type="project" value="TreeGrafter"/>
</dbReference>
<evidence type="ECO:0000256" key="5">
    <source>
        <dbReference type="ARBA" id="ARBA00022741"/>
    </source>
</evidence>
<accession>A0A813UJX3</accession>
<dbReference type="SUPFAM" id="SSF52540">
    <property type="entry name" value="P-loop containing nucleoside triphosphate hydrolases"/>
    <property type="match status" value="1"/>
</dbReference>
<keyword evidence="3" id="KW-0813">Transport</keyword>
<dbReference type="Gene3D" id="1.20.1560.10">
    <property type="entry name" value="ABC transporter type 1, transmembrane domain"/>
    <property type="match status" value="1"/>
</dbReference>
<comment type="caution">
    <text evidence="10">The sequence shown here is derived from an EMBL/GenBank/DDBJ whole genome shotgun (WGS) entry which is preliminary data.</text>
</comment>
<organism evidence="10 11">
    <name type="scientific">Adineta steineri</name>
    <dbReference type="NCBI Taxonomy" id="433720"/>
    <lineage>
        <taxon>Eukaryota</taxon>
        <taxon>Metazoa</taxon>
        <taxon>Spiralia</taxon>
        <taxon>Gnathifera</taxon>
        <taxon>Rotifera</taxon>
        <taxon>Eurotatoria</taxon>
        <taxon>Bdelloidea</taxon>
        <taxon>Adinetida</taxon>
        <taxon>Adinetidae</taxon>
        <taxon>Adineta</taxon>
    </lineage>
</organism>
<dbReference type="PROSITE" id="PS50893">
    <property type="entry name" value="ABC_TRANSPORTER_2"/>
    <property type="match status" value="1"/>
</dbReference>
<dbReference type="GO" id="GO:0015421">
    <property type="term" value="F:ABC-type oligopeptide transporter activity"/>
    <property type="evidence" value="ECO:0007669"/>
    <property type="project" value="TreeGrafter"/>
</dbReference>
<evidence type="ECO:0000256" key="4">
    <source>
        <dbReference type="ARBA" id="ARBA00022692"/>
    </source>
</evidence>
<dbReference type="Proteomes" id="UP000663860">
    <property type="component" value="Unassembled WGS sequence"/>
</dbReference>
<evidence type="ECO:0000313" key="10">
    <source>
        <dbReference type="EMBL" id="CAF0830637.1"/>
    </source>
</evidence>
<dbReference type="InterPro" id="IPR039421">
    <property type="entry name" value="Type_1_exporter"/>
</dbReference>
<keyword evidence="4" id="KW-0812">Transmembrane</keyword>
<dbReference type="Pfam" id="PF00005">
    <property type="entry name" value="ABC_tran"/>
    <property type="match status" value="1"/>
</dbReference>
<dbReference type="SMART" id="SM00382">
    <property type="entry name" value="AAA"/>
    <property type="match status" value="1"/>
</dbReference>
<dbReference type="InterPro" id="IPR017871">
    <property type="entry name" value="ABC_transporter-like_CS"/>
</dbReference>
<protein>
    <recommendedName>
        <fullName evidence="9">ABC transporter domain-containing protein</fullName>
    </recommendedName>
</protein>
<dbReference type="PROSITE" id="PS00211">
    <property type="entry name" value="ABC_TRANSPORTER_1"/>
    <property type="match status" value="1"/>
</dbReference>
<dbReference type="GO" id="GO:0005524">
    <property type="term" value="F:ATP binding"/>
    <property type="evidence" value="ECO:0007669"/>
    <property type="project" value="UniProtKB-KW"/>
</dbReference>
<evidence type="ECO:0000256" key="8">
    <source>
        <dbReference type="ARBA" id="ARBA00023136"/>
    </source>
</evidence>
<comment type="subcellular location">
    <subcellularLocation>
        <location evidence="1">Membrane</location>
        <topology evidence="1">Multi-pass membrane protein</topology>
    </subcellularLocation>
</comment>
<evidence type="ECO:0000256" key="3">
    <source>
        <dbReference type="ARBA" id="ARBA00022448"/>
    </source>
</evidence>
<dbReference type="InterPro" id="IPR003439">
    <property type="entry name" value="ABC_transporter-like_ATP-bd"/>
</dbReference>
<feature type="non-terminal residue" evidence="10">
    <location>
        <position position="1"/>
    </location>
</feature>
<feature type="domain" description="ABC transporter" evidence="9">
    <location>
        <begin position="74"/>
        <end position="262"/>
    </location>
</feature>
<evidence type="ECO:0000256" key="6">
    <source>
        <dbReference type="ARBA" id="ARBA00022840"/>
    </source>
</evidence>
<dbReference type="PANTHER" id="PTHR43394">
    <property type="entry name" value="ATP-DEPENDENT PERMEASE MDL1, MITOCHONDRIAL"/>
    <property type="match status" value="1"/>
</dbReference>
<proteinExistence type="inferred from homology"/>
<dbReference type="Gene3D" id="3.40.50.300">
    <property type="entry name" value="P-loop containing nucleotide triphosphate hydrolases"/>
    <property type="match status" value="1"/>
</dbReference>
<dbReference type="InterPro" id="IPR027417">
    <property type="entry name" value="P-loop_NTPase"/>
</dbReference>
<comment type="similarity">
    <text evidence="2">Belongs to the ABC transporter superfamily. ABCB family. Multidrug resistance exporter (TC 3.A.1.201) subfamily.</text>
</comment>
<dbReference type="PANTHER" id="PTHR43394:SF27">
    <property type="entry name" value="ATP-DEPENDENT TRANSLOCASE ABCB1-LIKE"/>
    <property type="match status" value="1"/>
</dbReference>
<gene>
    <name evidence="10" type="ORF">IZO911_LOCUS8506</name>
</gene>
<dbReference type="InterPro" id="IPR036640">
    <property type="entry name" value="ABC1_TM_sf"/>
</dbReference>
<keyword evidence="7" id="KW-1133">Transmembrane helix</keyword>
<evidence type="ECO:0000256" key="2">
    <source>
        <dbReference type="ARBA" id="ARBA00007577"/>
    </source>
</evidence>
<evidence type="ECO:0000256" key="1">
    <source>
        <dbReference type="ARBA" id="ARBA00004141"/>
    </source>
</evidence>
<evidence type="ECO:0000313" key="11">
    <source>
        <dbReference type="Proteomes" id="UP000663860"/>
    </source>
</evidence>
<keyword evidence="8" id="KW-0472">Membrane</keyword>
<name>A0A813UJX3_9BILA</name>
<reference evidence="10" key="1">
    <citation type="submission" date="2021-02" db="EMBL/GenBank/DDBJ databases">
        <authorList>
            <person name="Nowell W R."/>
        </authorList>
    </citation>
    <scope>NUCLEOTIDE SEQUENCE</scope>
</reference>
<dbReference type="InterPro" id="IPR003593">
    <property type="entry name" value="AAA+_ATPase"/>
</dbReference>
<sequence length="264" mass="29034">VVTLVTEGIQFLGYLAPSMKTFLDACAVAWPILQYIEEAEIYDEVSPTTLPEISNTPPITKASIKLQTGDPIEITFENVSFSYPSRNKKLALEHASFRVKTGSTVAFVGGSGSGKSTCIQLLLRFYDPTDGHIKINGHHIQEYDINNLRQTIGLVSQEPILFATSIKDNISYGKQDSTYEEIVEVAKQSNAHDFIMKLPKAYDTLVGERGVQLSGGQRQRIALARALIRKPSLLLLDEATSALDSSSEKFVQEALDRAVEGIVI</sequence>
<dbReference type="FunFam" id="3.40.50.300:FF:000836">
    <property type="entry name" value="ABC transporter B family member 25"/>
    <property type="match status" value="1"/>
</dbReference>
<dbReference type="GO" id="GO:0005743">
    <property type="term" value="C:mitochondrial inner membrane"/>
    <property type="evidence" value="ECO:0007669"/>
    <property type="project" value="TreeGrafter"/>
</dbReference>
<keyword evidence="5" id="KW-0547">Nucleotide-binding</keyword>
<keyword evidence="6" id="KW-0067">ATP-binding</keyword>
<dbReference type="EMBL" id="CAJNOE010000058">
    <property type="protein sequence ID" value="CAF0830637.1"/>
    <property type="molecule type" value="Genomic_DNA"/>
</dbReference>
<dbReference type="AlphaFoldDB" id="A0A813UJX3"/>